<dbReference type="PROSITE" id="PS51257">
    <property type="entry name" value="PROKAR_LIPOPROTEIN"/>
    <property type="match status" value="1"/>
</dbReference>
<feature type="domain" description="PPIase FKBP-type" evidence="8">
    <location>
        <begin position="76"/>
        <end position="190"/>
    </location>
</feature>
<keyword evidence="4 6" id="KW-0697">Rotamase</keyword>
<dbReference type="InterPro" id="IPR001179">
    <property type="entry name" value="PPIase_FKBP_dom"/>
</dbReference>
<name>A0A1E7WDA3_9BURK</name>
<dbReference type="PATRIC" id="fig|762836.4.peg.4250"/>
<dbReference type="GO" id="GO:0003755">
    <property type="term" value="F:peptidyl-prolyl cis-trans isomerase activity"/>
    <property type="evidence" value="ECO:0007669"/>
    <property type="project" value="UniProtKB-KW"/>
</dbReference>
<dbReference type="RefSeq" id="WP_070250701.1">
    <property type="nucleotide sequence ID" value="NZ_LROM01000116.1"/>
</dbReference>
<comment type="similarity">
    <text evidence="2">Belongs to the FKBP-type PPIase family.</text>
</comment>
<accession>A0A1E7WDA3</accession>
<dbReference type="PANTHER" id="PTHR43811:SF19">
    <property type="entry name" value="39 KDA FK506-BINDING NUCLEAR PROTEIN"/>
    <property type="match status" value="1"/>
</dbReference>
<protein>
    <recommendedName>
        <fullName evidence="3 6">peptidylprolyl isomerase</fullName>
        <ecNumber evidence="3 6">5.2.1.8</ecNumber>
    </recommendedName>
</protein>
<dbReference type="InterPro" id="IPR046357">
    <property type="entry name" value="PPIase_dom_sf"/>
</dbReference>
<dbReference type="PANTHER" id="PTHR43811">
    <property type="entry name" value="FKBP-TYPE PEPTIDYL-PROLYL CIS-TRANS ISOMERASE FKPA"/>
    <property type="match status" value="1"/>
</dbReference>
<evidence type="ECO:0000256" key="3">
    <source>
        <dbReference type="ARBA" id="ARBA00013194"/>
    </source>
</evidence>
<organism evidence="9 10">
    <name type="scientific">Duganella phyllosphaerae</name>
    <dbReference type="NCBI Taxonomy" id="762836"/>
    <lineage>
        <taxon>Bacteria</taxon>
        <taxon>Pseudomonadati</taxon>
        <taxon>Pseudomonadota</taxon>
        <taxon>Betaproteobacteria</taxon>
        <taxon>Burkholderiales</taxon>
        <taxon>Oxalobacteraceae</taxon>
        <taxon>Telluria group</taxon>
        <taxon>Duganella</taxon>
    </lineage>
</organism>
<proteinExistence type="inferred from homology"/>
<dbReference type="EMBL" id="LROM01000116">
    <property type="protein sequence ID" value="OEZ95935.1"/>
    <property type="molecule type" value="Genomic_DNA"/>
</dbReference>
<comment type="catalytic activity">
    <reaction evidence="1 6">
        <text>[protein]-peptidylproline (omega=180) = [protein]-peptidylproline (omega=0)</text>
        <dbReference type="Rhea" id="RHEA:16237"/>
        <dbReference type="Rhea" id="RHEA-COMP:10747"/>
        <dbReference type="Rhea" id="RHEA-COMP:10748"/>
        <dbReference type="ChEBI" id="CHEBI:83833"/>
        <dbReference type="ChEBI" id="CHEBI:83834"/>
        <dbReference type="EC" id="5.2.1.8"/>
    </reaction>
</comment>
<evidence type="ECO:0000256" key="2">
    <source>
        <dbReference type="ARBA" id="ARBA00006577"/>
    </source>
</evidence>
<sequence>MKSMLKFIAVAVIGAATLSACGGHYKPPEAVVVVQPEYKQTDTLIGTGAEAKFGVMKNLYDPNDGKTVVGTYLSGTQLVTINFTGYVYDGTKADGKGGVVETSAIGESISAVQPFTLGVGQPVANSTSLIGFDQAVLGMKVGGKRTVVLPANLAYGLNAIPARTNAANKSFVALPANSPMVYDIELVAITEIPDIVPVPPVRVLTVLSSVEGTGAVVAAGNTVLVRYSGYLYDGTRPDRRGARFDTNVTATVPMSLVIGAVGASSISTVAGVSGPVIPGFSYGIKGNAGESATDPVSPLVSPMRVGGKRTVQIPPNLAYGAIGSASIPPNSTLIFDIELVTQ</sequence>
<feature type="signal peptide" evidence="7">
    <location>
        <begin position="1"/>
        <end position="22"/>
    </location>
</feature>
<gene>
    <name evidence="9" type="primary">fbp_4</name>
    <name evidence="9" type="ORF">DUPY_41220</name>
</gene>
<dbReference type="EC" id="5.2.1.8" evidence="3 6"/>
<dbReference type="OrthoDB" id="280278at2"/>
<comment type="caution">
    <text evidence="9">The sequence shown here is derived from an EMBL/GenBank/DDBJ whole genome shotgun (WGS) entry which is preliminary data.</text>
</comment>
<evidence type="ECO:0000256" key="5">
    <source>
        <dbReference type="ARBA" id="ARBA00023235"/>
    </source>
</evidence>
<evidence type="ECO:0000256" key="7">
    <source>
        <dbReference type="SAM" id="SignalP"/>
    </source>
</evidence>
<evidence type="ECO:0000259" key="8">
    <source>
        <dbReference type="PROSITE" id="PS50059"/>
    </source>
</evidence>
<dbReference type="SUPFAM" id="SSF54534">
    <property type="entry name" value="FKBP-like"/>
    <property type="match status" value="2"/>
</dbReference>
<dbReference type="AlphaFoldDB" id="A0A1E7WDA3"/>
<feature type="chain" id="PRO_5009206810" description="peptidylprolyl isomerase" evidence="7">
    <location>
        <begin position="23"/>
        <end position="342"/>
    </location>
</feature>
<dbReference type="Proteomes" id="UP000175989">
    <property type="component" value="Unassembled WGS sequence"/>
</dbReference>
<evidence type="ECO:0000256" key="4">
    <source>
        <dbReference type="ARBA" id="ARBA00023110"/>
    </source>
</evidence>
<evidence type="ECO:0000256" key="6">
    <source>
        <dbReference type="PROSITE-ProRule" id="PRU00277"/>
    </source>
</evidence>
<dbReference type="Pfam" id="PF00254">
    <property type="entry name" value="FKBP_C"/>
    <property type="match status" value="2"/>
</dbReference>
<evidence type="ECO:0000313" key="9">
    <source>
        <dbReference type="EMBL" id="OEZ95935.1"/>
    </source>
</evidence>
<keyword evidence="10" id="KW-1185">Reference proteome</keyword>
<dbReference type="PROSITE" id="PS50059">
    <property type="entry name" value="FKBP_PPIASE"/>
    <property type="match status" value="2"/>
</dbReference>
<evidence type="ECO:0000313" key="10">
    <source>
        <dbReference type="Proteomes" id="UP000175989"/>
    </source>
</evidence>
<dbReference type="Gene3D" id="3.10.50.40">
    <property type="match status" value="2"/>
</dbReference>
<reference evidence="10" key="1">
    <citation type="journal article" date="2016" name="Front. Microbiol.">
        <title>Molecular Keys to the Janthinobacterium and Duganella spp. Interaction with the Plant Pathogen Fusarium graminearum.</title>
        <authorList>
            <person name="Haack F.S."/>
            <person name="Poehlein A."/>
            <person name="Kroger C."/>
            <person name="Voigt C.A."/>
            <person name="Piepenbring M."/>
            <person name="Bode H.B."/>
            <person name="Daniel R."/>
            <person name="Schafer W."/>
            <person name="Streit W.R."/>
        </authorList>
    </citation>
    <scope>NUCLEOTIDE SEQUENCE [LARGE SCALE GENOMIC DNA]</scope>
    <source>
        <strain evidence="10">T54</strain>
    </source>
</reference>
<keyword evidence="7" id="KW-0732">Signal</keyword>
<keyword evidence="5 6" id="KW-0413">Isomerase</keyword>
<feature type="domain" description="PPIase FKBP-type" evidence="8">
    <location>
        <begin position="220"/>
        <end position="342"/>
    </location>
</feature>
<evidence type="ECO:0000256" key="1">
    <source>
        <dbReference type="ARBA" id="ARBA00000971"/>
    </source>
</evidence>